<organism evidence="2 3">
    <name type="scientific">Arachnia propionica</name>
    <dbReference type="NCBI Taxonomy" id="1750"/>
    <lineage>
        <taxon>Bacteria</taxon>
        <taxon>Bacillati</taxon>
        <taxon>Actinomycetota</taxon>
        <taxon>Actinomycetes</taxon>
        <taxon>Propionibacteriales</taxon>
        <taxon>Propionibacteriaceae</taxon>
        <taxon>Arachnia</taxon>
    </lineage>
</organism>
<dbReference type="Pfam" id="PF20103">
    <property type="entry name" value="DUF6493"/>
    <property type="match status" value="1"/>
</dbReference>
<dbReference type="InterPro" id="IPR045472">
    <property type="entry name" value="DUF6493"/>
</dbReference>
<reference evidence="2 3" key="1">
    <citation type="submission" date="2018-11" db="EMBL/GenBank/DDBJ databases">
        <title>Genomes From Bacteria Associated with the Canine Oral Cavity: a Test Case for Automated Genome-Based Taxonomic Assignment.</title>
        <authorList>
            <person name="Coil D.A."/>
            <person name="Jospin G."/>
            <person name="Darling A.E."/>
            <person name="Wallis C."/>
            <person name="Davis I.J."/>
            <person name="Harris S."/>
            <person name="Eisen J.A."/>
            <person name="Holcombe L.J."/>
            <person name="O'Flynn C."/>
        </authorList>
    </citation>
    <scope>NUCLEOTIDE SEQUENCE [LARGE SCALE GENOMIC DNA]</scope>
    <source>
        <strain evidence="2 3">OH2822_COT-296</strain>
    </source>
</reference>
<sequence>MGLAFDDTHAEELIRIVGTPDGTLRDLSDLRACREVEPWDAASARRQLETRARRTGQTDDFTSIRLAELHDGLVLDHDDVYVLAMISLSRTAKLPNLREFLLRHDDDLRENVFWRIFEVEGGGEVSLTKGDPTWQRTVLALVADGTLERSRVLRCCLEALTRDFSSYRAGWFSRMWTAL</sequence>
<name>A0A3P1WMA0_9ACTN</name>
<evidence type="ECO:0000313" key="2">
    <source>
        <dbReference type="EMBL" id="RRD46928.1"/>
    </source>
</evidence>
<dbReference type="AlphaFoldDB" id="A0A3P1WMA0"/>
<protein>
    <recommendedName>
        <fullName evidence="1">DUF6493 domain-containing protein</fullName>
    </recommendedName>
</protein>
<comment type="caution">
    <text evidence="2">The sequence shown here is derived from an EMBL/GenBank/DDBJ whole genome shotgun (WGS) entry which is preliminary data.</text>
</comment>
<dbReference type="EMBL" id="RQYT01000089">
    <property type="protein sequence ID" value="RRD46928.1"/>
    <property type="molecule type" value="Genomic_DNA"/>
</dbReference>
<evidence type="ECO:0000259" key="1">
    <source>
        <dbReference type="Pfam" id="PF20103"/>
    </source>
</evidence>
<gene>
    <name evidence="2" type="ORF">EII35_15315</name>
</gene>
<feature type="non-terminal residue" evidence="2">
    <location>
        <position position="179"/>
    </location>
</feature>
<proteinExistence type="predicted"/>
<accession>A0A3P1WMA0</accession>
<evidence type="ECO:0000313" key="3">
    <source>
        <dbReference type="Proteomes" id="UP000280935"/>
    </source>
</evidence>
<dbReference type="RefSeq" id="WP_221739796.1">
    <property type="nucleotide sequence ID" value="NZ_RQYT01000089.1"/>
</dbReference>
<dbReference type="Proteomes" id="UP000280935">
    <property type="component" value="Unassembled WGS sequence"/>
</dbReference>
<feature type="domain" description="DUF6493" evidence="1">
    <location>
        <begin position="112"/>
        <end position="179"/>
    </location>
</feature>